<evidence type="ECO:0000313" key="3">
    <source>
        <dbReference type="Proteomes" id="UP000077202"/>
    </source>
</evidence>
<proteinExistence type="predicted"/>
<protein>
    <submittedName>
        <fullName evidence="2">Uncharacterized protein</fullName>
    </submittedName>
</protein>
<evidence type="ECO:0000256" key="1">
    <source>
        <dbReference type="SAM" id="MobiDB-lite"/>
    </source>
</evidence>
<dbReference type="AlphaFoldDB" id="A0A176VGP5"/>
<organism evidence="2 3">
    <name type="scientific">Marchantia polymorpha subsp. ruderalis</name>
    <dbReference type="NCBI Taxonomy" id="1480154"/>
    <lineage>
        <taxon>Eukaryota</taxon>
        <taxon>Viridiplantae</taxon>
        <taxon>Streptophyta</taxon>
        <taxon>Embryophyta</taxon>
        <taxon>Marchantiophyta</taxon>
        <taxon>Marchantiopsida</taxon>
        <taxon>Marchantiidae</taxon>
        <taxon>Marchantiales</taxon>
        <taxon>Marchantiaceae</taxon>
        <taxon>Marchantia</taxon>
    </lineage>
</organism>
<sequence length="331" mass="37233">MPTPPTGVGRFHIFIDETPSSKSGIAGKRTAGRCALDSGAVVLLEPSSSREASAFLLQPRAEAGALWGRSFAGDRNVVESHGLYESVHCIAFSRLSGVQLLRGVSPPPRRIVNSEEHPVFVGSILPFEENSTQGFDFHPGLRFSDRVTEQKLAHDEKIVRFIISLASTQESTALCSALKCAMTKVSDPRYSPARPKAKGTYYNVMELRYCSARHSIRINGALVSHMTPFLVNFYRGMDLLTKVEEKQFFNEREVLELKFDEETEEDDTRAEETTRGAARGSVRVEVVTTEEVFERRHAKRQKVAEASRKGRRPEIRMARTYVRRLRTSKKR</sequence>
<evidence type="ECO:0000313" key="2">
    <source>
        <dbReference type="EMBL" id="OAE20128.1"/>
    </source>
</evidence>
<reference evidence="2" key="1">
    <citation type="submission" date="2016-03" db="EMBL/GenBank/DDBJ databases">
        <title>Mechanisms controlling the formation of the plant cell surface in tip-growing cells are functionally conserved among land plants.</title>
        <authorList>
            <person name="Honkanen S."/>
            <person name="Jones V.A."/>
            <person name="Morieri G."/>
            <person name="Champion C."/>
            <person name="Hetherington A.J."/>
            <person name="Kelly S."/>
            <person name="Saint-Marcoux D."/>
            <person name="Proust H."/>
            <person name="Prescott H."/>
            <person name="Dolan L."/>
        </authorList>
    </citation>
    <scope>NUCLEOTIDE SEQUENCE [LARGE SCALE GENOMIC DNA]</scope>
    <source>
        <tissue evidence="2">Whole gametophyte</tissue>
    </source>
</reference>
<gene>
    <name evidence="2" type="ORF">AXG93_3818s1260</name>
</gene>
<dbReference type="EMBL" id="LVLJ01003675">
    <property type="protein sequence ID" value="OAE20128.1"/>
    <property type="molecule type" value="Genomic_DNA"/>
</dbReference>
<feature type="region of interest" description="Disordered" evidence="1">
    <location>
        <begin position="298"/>
        <end position="318"/>
    </location>
</feature>
<keyword evidence="3" id="KW-1185">Reference proteome</keyword>
<feature type="compositionally biased region" description="Basic and acidic residues" evidence="1">
    <location>
        <begin position="302"/>
        <end position="317"/>
    </location>
</feature>
<accession>A0A176VGP5</accession>
<name>A0A176VGP5_MARPO</name>
<feature type="region of interest" description="Disordered" evidence="1">
    <location>
        <begin position="260"/>
        <end position="280"/>
    </location>
</feature>
<dbReference type="Proteomes" id="UP000077202">
    <property type="component" value="Unassembled WGS sequence"/>
</dbReference>
<comment type="caution">
    <text evidence="2">The sequence shown here is derived from an EMBL/GenBank/DDBJ whole genome shotgun (WGS) entry which is preliminary data.</text>
</comment>